<evidence type="ECO:0000256" key="1">
    <source>
        <dbReference type="SAM" id="MobiDB-lite"/>
    </source>
</evidence>
<feature type="region of interest" description="Disordered" evidence="1">
    <location>
        <begin position="105"/>
        <end position="172"/>
    </location>
</feature>
<dbReference type="GeneID" id="92179144"/>
<feature type="region of interest" description="Disordered" evidence="1">
    <location>
        <begin position="636"/>
        <end position="666"/>
    </location>
</feature>
<feature type="compositionally biased region" description="Basic and acidic residues" evidence="1">
    <location>
        <begin position="351"/>
        <end position="362"/>
    </location>
</feature>
<dbReference type="Proteomes" id="UP001388673">
    <property type="component" value="Unassembled WGS sequence"/>
</dbReference>
<reference evidence="2 3" key="1">
    <citation type="journal article" date="2024" name="bioRxiv">
        <title>Comparative genomics of Cryptococcus and Kwoniella reveals pathogenesis evolution and contrasting karyotype dynamics via intercentromeric recombination or chromosome fusion.</title>
        <authorList>
            <person name="Coelho M.A."/>
            <person name="David-Palma M."/>
            <person name="Shea T."/>
            <person name="Bowers K."/>
            <person name="McGinley-Smith S."/>
            <person name="Mohammad A.W."/>
            <person name="Gnirke A."/>
            <person name="Yurkov A.M."/>
            <person name="Nowrousian M."/>
            <person name="Sun S."/>
            <person name="Cuomo C.A."/>
            <person name="Heitman J."/>
        </authorList>
    </citation>
    <scope>NUCLEOTIDE SEQUENCE [LARGE SCALE GENOMIC DNA]</scope>
    <source>
        <strain evidence="2 3">CBS 13917</strain>
    </source>
</reference>
<keyword evidence="3" id="KW-1185">Reference proteome</keyword>
<accession>A0AAW0Z3G1</accession>
<feature type="region of interest" description="Disordered" evidence="1">
    <location>
        <begin position="529"/>
        <end position="596"/>
    </location>
</feature>
<feature type="region of interest" description="Disordered" evidence="1">
    <location>
        <begin position="57"/>
        <end position="91"/>
    </location>
</feature>
<proteinExistence type="predicted"/>
<evidence type="ECO:0000313" key="2">
    <source>
        <dbReference type="EMBL" id="KAK8864635.1"/>
    </source>
</evidence>
<organism evidence="2 3">
    <name type="scientific">Kwoniella newhampshirensis</name>
    <dbReference type="NCBI Taxonomy" id="1651941"/>
    <lineage>
        <taxon>Eukaryota</taxon>
        <taxon>Fungi</taxon>
        <taxon>Dikarya</taxon>
        <taxon>Basidiomycota</taxon>
        <taxon>Agaricomycotina</taxon>
        <taxon>Tremellomycetes</taxon>
        <taxon>Tremellales</taxon>
        <taxon>Cryptococcaceae</taxon>
        <taxon>Kwoniella</taxon>
    </lineage>
</organism>
<protein>
    <submittedName>
        <fullName evidence="2">Uncharacterized protein</fullName>
    </submittedName>
</protein>
<gene>
    <name evidence="2" type="ORF">IAR55_001885</name>
</gene>
<dbReference type="RefSeq" id="XP_066804931.1">
    <property type="nucleotide sequence ID" value="XM_066945008.1"/>
</dbReference>
<dbReference type="KEGG" id="kne:92179144"/>
<dbReference type="EMBL" id="JBCAWK010000003">
    <property type="protein sequence ID" value="KAK8864635.1"/>
    <property type="molecule type" value="Genomic_DNA"/>
</dbReference>
<feature type="region of interest" description="Disordered" evidence="1">
    <location>
        <begin position="327"/>
        <end position="362"/>
    </location>
</feature>
<name>A0AAW0Z3G1_9TREE</name>
<feature type="region of interest" description="Disordered" evidence="1">
    <location>
        <begin position="1"/>
        <end position="23"/>
    </location>
</feature>
<dbReference type="AlphaFoldDB" id="A0AAW0Z3G1"/>
<feature type="compositionally biased region" description="Low complexity" evidence="1">
    <location>
        <begin position="129"/>
        <end position="147"/>
    </location>
</feature>
<feature type="region of interest" description="Disordered" evidence="1">
    <location>
        <begin position="460"/>
        <end position="501"/>
    </location>
</feature>
<comment type="caution">
    <text evidence="2">The sequence shown here is derived from an EMBL/GenBank/DDBJ whole genome shotgun (WGS) entry which is preliminary data.</text>
</comment>
<feature type="compositionally biased region" description="Acidic residues" evidence="1">
    <location>
        <begin position="74"/>
        <end position="84"/>
    </location>
</feature>
<sequence>MTNTTTTGRRPSSILNRNDSTSTISHTNTEFFQAVYLDSPSVSFLDHPESLTRLDLLEESGRSITPEPAATSESDTEGDYEDLVNPDSSTQLTCRFGQRAVGGTKPLRVKKKSFNSVGRVGGPTRRRGSTLSVPRSPRSPISPTSFRTATGKSKPIRKASSASTTSSRQDPHTKISRLFLSLPDSSPSPTICHSFAIASAPNSQTHSAMETKRSSGSSLHLGLGRFRSHDPIVPGPSPPISPAPSPTRRAFVTPENIHAKKALPLPPPPLTPSRAPRKAAELLGASHSFSRTEYRTTSSRVGRSAKKHFRPLPHSTKVEIDRFFGDVPKKKKSTNPAISGGAIGGGQSKSESSKSKLEGPIKLTDRRVGEGKSVEYEDQDGNMWLDVEEEEEFAWLMSEVLSTVPIALSPPVNIEETDLHVGHDGEVESQKWGMETFTSVLGLPRPKQTGYINIAGTRHTKPRRTKGSEGSFLNLDFDTPRKVSRPSVSTSPEGVTETDGDIYPLTHPWFITKLTPSPPPATAAMTLGGKTISSPMPTLIPPPRISSKQNTSISSPGSTDTDSDTSLSSLPKKTKNRPPPLTLPKTKPNPKLPVLAATTPCSKPVITKKKKSQEQRTKATNQVTYLLEPLSFKPDVSETKSAKQPPITPFTRPRTAPRPTKITPSTQPIAINIPIPLTQQVSVFEPVTPIEAAGAGGSKGKGWLKRVVRDFGGIRV</sequence>
<feature type="compositionally biased region" description="Low complexity" evidence="1">
    <location>
        <begin position="649"/>
        <end position="664"/>
    </location>
</feature>
<feature type="compositionally biased region" description="Low complexity" evidence="1">
    <location>
        <begin position="551"/>
        <end position="571"/>
    </location>
</feature>
<evidence type="ECO:0000313" key="3">
    <source>
        <dbReference type="Proteomes" id="UP001388673"/>
    </source>
</evidence>